<dbReference type="Pfam" id="PF00702">
    <property type="entry name" value="Hydrolase"/>
    <property type="match status" value="1"/>
</dbReference>
<dbReference type="AlphaFoldDB" id="A0A2H9TJ37"/>
<dbReference type="GO" id="GO:0008252">
    <property type="term" value="F:nucleotidase activity"/>
    <property type="evidence" value="ECO:0007669"/>
    <property type="project" value="TreeGrafter"/>
</dbReference>
<dbReference type="GO" id="GO:0006206">
    <property type="term" value="P:pyrimidine nucleobase metabolic process"/>
    <property type="evidence" value="ECO:0007669"/>
    <property type="project" value="TreeGrafter"/>
</dbReference>
<dbReference type="InterPro" id="IPR036412">
    <property type="entry name" value="HAD-like_sf"/>
</dbReference>
<dbReference type="Proteomes" id="UP000240830">
    <property type="component" value="Unassembled WGS sequence"/>
</dbReference>
<dbReference type="PANTHER" id="PTHR47438:SF1">
    <property type="entry name" value="PHOSPHATE METABOLISM PROTEIN 8-RELATED"/>
    <property type="match status" value="1"/>
</dbReference>
<evidence type="ECO:0000313" key="1">
    <source>
        <dbReference type="EMBL" id="PJF17772.1"/>
    </source>
</evidence>
<dbReference type="OrthoDB" id="1065058at2759"/>
<accession>A0A2H9TJ37</accession>
<evidence type="ECO:0000313" key="2">
    <source>
        <dbReference type="Proteomes" id="UP000240830"/>
    </source>
</evidence>
<organism evidence="1 2">
    <name type="scientific">Paramicrosporidium saccamoebae</name>
    <dbReference type="NCBI Taxonomy" id="1246581"/>
    <lineage>
        <taxon>Eukaryota</taxon>
        <taxon>Fungi</taxon>
        <taxon>Fungi incertae sedis</taxon>
        <taxon>Cryptomycota</taxon>
        <taxon>Cryptomycota incertae sedis</taxon>
        <taxon>Paramicrosporidium</taxon>
    </lineage>
</organism>
<dbReference type="EMBL" id="MTSL01000159">
    <property type="protein sequence ID" value="PJF17772.1"/>
    <property type="molecule type" value="Genomic_DNA"/>
</dbReference>
<name>A0A2H9TJ37_9FUNG</name>
<proteinExistence type="predicted"/>
<sequence length="246" mass="28024">MLLRLAFLISTAAAATFVHHFQRLELTSRPKLVIDLDNTCYSHSCGLNASLISAIDAYAQTKLGYDFESAKTESTRLYRQYGMTSKGLARDHNINLKDYEDFIDQNVDYTTIGHDDRLLELLKKVEADVIVFTNSGIKHTTRTLEILGVLPYVHMVIYAECMDPEFTVKPFQEAYGRVETLLQSDPSNLYFLDDNETNVRVAQERGWNVAHVFEFQEDAVVPSKNAIQVIKYIYDTPSVFSDLFAN</sequence>
<dbReference type="Gene3D" id="3.40.50.1000">
    <property type="entry name" value="HAD superfamily/HAD-like"/>
    <property type="match status" value="1"/>
</dbReference>
<dbReference type="Gene3D" id="1.10.150.450">
    <property type="match status" value="1"/>
</dbReference>
<comment type="caution">
    <text evidence="1">The sequence shown here is derived from an EMBL/GenBank/DDBJ whole genome shotgun (WGS) entry which is preliminary data.</text>
</comment>
<dbReference type="GO" id="GO:0009166">
    <property type="term" value="P:nucleotide catabolic process"/>
    <property type="evidence" value="ECO:0007669"/>
    <property type="project" value="TreeGrafter"/>
</dbReference>
<gene>
    <name evidence="1" type="ORF">PSACC_02419</name>
</gene>
<dbReference type="SUPFAM" id="SSF56784">
    <property type="entry name" value="HAD-like"/>
    <property type="match status" value="1"/>
</dbReference>
<dbReference type="InterPro" id="IPR023214">
    <property type="entry name" value="HAD_sf"/>
</dbReference>
<keyword evidence="2" id="KW-1185">Reference proteome</keyword>
<dbReference type="InterPro" id="IPR052791">
    <property type="entry name" value="SSM1_domain"/>
</dbReference>
<protein>
    <submittedName>
        <fullName evidence="1">Pyrimidine 5-nucleotidase domain-containing protein</fullName>
    </submittedName>
</protein>
<reference evidence="1 2" key="1">
    <citation type="submission" date="2016-10" db="EMBL/GenBank/DDBJ databases">
        <title>The genome of Paramicrosporidium saccamoebae is the missing link in understanding Cryptomycota and Microsporidia evolution.</title>
        <authorList>
            <person name="Quandt C.A."/>
            <person name="Beaudet D."/>
            <person name="Corsaro D."/>
            <person name="Michel R."/>
            <person name="Corradi N."/>
            <person name="James T."/>
        </authorList>
    </citation>
    <scope>NUCLEOTIDE SEQUENCE [LARGE SCALE GENOMIC DNA]</scope>
    <source>
        <strain evidence="1 2">KSL3</strain>
    </source>
</reference>
<dbReference type="STRING" id="1246581.A0A2H9TJ37"/>
<dbReference type="PANTHER" id="PTHR47438">
    <property type="entry name" value="PHOSPHATE METABOLISM PROTEIN 8-RELATED"/>
    <property type="match status" value="1"/>
</dbReference>